<dbReference type="InterPro" id="IPR013783">
    <property type="entry name" value="Ig-like_fold"/>
</dbReference>
<dbReference type="Ensembl" id="ENSXETT00000102620">
    <property type="protein sequence ID" value="ENSXETP00000087993"/>
    <property type="gene ID" value="ENSXETG00000037608"/>
</dbReference>
<dbReference type="AlphaFoldDB" id="A0A6I8S432"/>
<dbReference type="FunCoup" id="A0A6I8S432">
    <property type="interactions" value="383"/>
</dbReference>
<dbReference type="Bgee" id="ENSXETG00000037608">
    <property type="expression patterns" value="Expressed in embryo"/>
</dbReference>
<protein>
    <recommendedName>
        <fullName evidence="6">Ig-like domain-containing protein</fullName>
    </recommendedName>
</protein>
<evidence type="ECO:0000256" key="4">
    <source>
        <dbReference type="ARBA" id="ARBA00023180"/>
    </source>
</evidence>
<dbReference type="Gene3D" id="2.60.40.10">
    <property type="entry name" value="Immunoglobulins"/>
    <property type="match status" value="2"/>
</dbReference>
<accession>A0A6I8S432</accession>
<sequence length="303" mass="34081">MGNATTDKRDGRSPSPGRDLMTRRCMYLRIAVPLLFLFLVSETLITPGLPIRPISKLVNDSVTFTMGPAECAPEDTTIRWKSHEKYQEIGFCRKRLFNGISPQFHNRVDCNGDTRVTIRNLSRADSGLYILSYTLQCKVKKDVKYHDLTVYEPVPATHIEKNVVRNSACWCNFTLRCCVPGKASVERYLWLKGRNETGYHLYRHGPSIQVSLQSQSFGSLDEEYICTVYNPGDQKNTSINIKDICTLMADSSIHLNKPQRPSQLDESIFITCSTTAFVILAVITIIVVNGIGKHLSNGLSSPK</sequence>
<reference evidence="7" key="2">
    <citation type="submission" date="2020-05" db="UniProtKB">
        <authorList>
            <consortium name="Ensembl"/>
        </authorList>
    </citation>
    <scope>IDENTIFICATION</scope>
</reference>
<evidence type="ECO:0000259" key="6">
    <source>
        <dbReference type="PROSITE" id="PS50835"/>
    </source>
</evidence>
<feature type="transmembrane region" description="Helical" evidence="5">
    <location>
        <begin position="26"/>
        <end position="45"/>
    </location>
</feature>
<evidence type="ECO:0000256" key="1">
    <source>
        <dbReference type="ARBA" id="ARBA00004370"/>
    </source>
</evidence>
<keyword evidence="5" id="KW-0812">Transmembrane</keyword>
<dbReference type="PANTHER" id="PTHR12080">
    <property type="entry name" value="SIGNALING LYMPHOCYTIC ACTIVATION MOLECULE"/>
    <property type="match status" value="1"/>
</dbReference>
<dbReference type="GO" id="GO:0016020">
    <property type="term" value="C:membrane"/>
    <property type="evidence" value="ECO:0007669"/>
    <property type="project" value="UniProtKB-SubCell"/>
</dbReference>
<feature type="transmembrane region" description="Helical" evidence="5">
    <location>
        <begin position="268"/>
        <end position="291"/>
    </location>
</feature>
<evidence type="ECO:0000256" key="5">
    <source>
        <dbReference type="SAM" id="Phobius"/>
    </source>
</evidence>
<keyword evidence="2" id="KW-0732">Signal</keyword>
<keyword evidence="4" id="KW-0325">Glycoprotein</keyword>
<name>A0A6I8S432_XENTR</name>
<dbReference type="InterPro" id="IPR015631">
    <property type="entry name" value="CD2/SLAM_rcpt"/>
</dbReference>
<evidence type="ECO:0000256" key="3">
    <source>
        <dbReference type="ARBA" id="ARBA00023136"/>
    </source>
</evidence>
<dbReference type="InterPro" id="IPR036179">
    <property type="entry name" value="Ig-like_dom_sf"/>
</dbReference>
<dbReference type="GeneTree" id="ENSGT01030000234540"/>
<dbReference type="SUPFAM" id="SSF48726">
    <property type="entry name" value="Immunoglobulin"/>
    <property type="match status" value="1"/>
</dbReference>
<evidence type="ECO:0000313" key="7">
    <source>
        <dbReference type="Ensembl" id="ENSXETP00000087993"/>
    </source>
</evidence>
<proteinExistence type="predicted"/>
<dbReference type="InParanoid" id="A0A6I8S432"/>
<reference evidence="7" key="1">
    <citation type="journal article" date="2010" name="Science">
        <title>The genome of the Western clawed frog Xenopus tropicalis.</title>
        <authorList>
            <person name="Hellsten U."/>
            <person name="Harland R.M."/>
            <person name="Gilchrist M.J."/>
            <person name="Hendrix D."/>
            <person name="Jurka J."/>
            <person name="Kapitonov V."/>
            <person name="Ovcharenko I."/>
            <person name="Putnam N.H."/>
            <person name="Shu S."/>
            <person name="Taher L."/>
            <person name="Blitz I.L."/>
            <person name="Blumberg B."/>
            <person name="Dichmann D.S."/>
            <person name="Dubchak I."/>
            <person name="Amaya E."/>
            <person name="Detter J.C."/>
            <person name="Fletcher R."/>
            <person name="Gerhard D.S."/>
            <person name="Goodstein D."/>
            <person name="Graves T."/>
            <person name="Grigoriev I.V."/>
            <person name="Grimwood J."/>
            <person name="Kawashima T."/>
            <person name="Lindquist E."/>
            <person name="Lucas S.M."/>
            <person name="Mead P.E."/>
            <person name="Mitros T."/>
            <person name="Ogino H."/>
            <person name="Ohta Y."/>
            <person name="Poliakov A.V."/>
            <person name="Pollet N."/>
            <person name="Robert J."/>
            <person name="Salamov A."/>
            <person name="Sater A.K."/>
            <person name="Schmutz J."/>
            <person name="Terry A."/>
            <person name="Vize P.D."/>
            <person name="Warren W.C."/>
            <person name="Wells D."/>
            <person name="Wills A."/>
            <person name="Wilson R.K."/>
            <person name="Zimmerman L.B."/>
            <person name="Zorn A.M."/>
            <person name="Grainger R."/>
            <person name="Grammer T."/>
            <person name="Khokha M.K."/>
            <person name="Richardson P.M."/>
            <person name="Rokhsar D.S."/>
        </authorList>
    </citation>
    <scope>NUCLEOTIDE SEQUENCE [LARGE SCALE GENOMIC DNA]</scope>
    <source>
        <strain evidence="7">Nigerian</strain>
    </source>
</reference>
<keyword evidence="3 5" id="KW-0472">Membrane</keyword>
<organism evidence="7">
    <name type="scientific">Xenopus tropicalis</name>
    <name type="common">Western clawed frog</name>
    <name type="synonym">Silurana tropicalis</name>
    <dbReference type="NCBI Taxonomy" id="8364"/>
    <lineage>
        <taxon>Eukaryota</taxon>
        <taxon>Metazoa</taxon>
        <taxon>Chordata</taxon>
        <taxon>Craniata</taxon>
        <taxon>Vertebrata</taxon>
        <taxon>Euteleostomi</taxon>
        <taxon>Amphibia</taxon>
        <taxon>Batrachia</taxon>
        <taxon>Anura</taxon>
        <taxon>Pipoidea</taxon>
        <taxon>Pipidae</taxon>
        <taxon>Xenopodinae</taxon>
        <taxon>Xenopus</taxon>
        <taxon>Silurana</taxon>
    </lineage>
</organism>
<evidence type="ECO:0000256" key="2">
    <source>
        <dbReference type="ARBA" id="ARBA00022729"/>
    </source>
</evidence>
<feature type="domain" description="Ig-like" evidence="6">
    <location>
        <begin position="155"/>
        <end position="240"/>
    </location>
</feature>
<dbReference type="InterPro" id="IPR007110">
    <property type="entry name" value="Ig-like_dom"/>
</dbReference>
<comment type="subcellular location">
    <subcellularLocation>
        <location evidence="1">Membrane</location>
    </subcellularLocation>
</comment>
<keyword evidence="5" id="KW-1133">Transmembrane helix</keyword>
<dbReference type="PROSITE" id="PS50835">
    <property type="entry name" value="IG_LIKE"/>
    <property type="match status" value="1"/>
</dbReference>
<dbReference type="PANTHER" id="PTHR12080:SF121">
    <property type="entry name" value="IG-LIKE DOMAIN-CONTAINING PROTEIN-RELATED"/>
    <property type="match status" value="1"/>
</dbReference>